<comment type="caution">
    <text evidence="1">The sequence shown here is derived from an EMBL/GenBank/DDBJ whole genome shotgun (WGS) entry which is preliminary data.</text>
</comment>
<gene>
    <name evidence="1" type="ORF">WMW72_23730</name>
</gene>
<sequence>MNKKAVDRMTVKHLIKCHGSEVLVREEDGSYILSIQATTNPLGFGSPLETFSEKEAAIAAAEKFCGLLTAAKERGYYLESGYFVKPDKEKLSVKLCLQQELDENGWISEWISEREQV</sequence>
<organism evidence="1 2">
    <name type="scientific">Paenibacillus filicis</name>
    <dbReference type="NCBI Taxonomy" id="669464"/>
    <lineage>
        <taxon>Bacteria</taxon>
        <taxon>Bacillati</taxon>
        <taxon>Bacillota</taxon>
        <taxon>Bacilli</taxon>
        <taxon>Bacillales</taxon>
        <taxon>Paenibacillaceae</taxon>
        <taxon>Paenibacillus</taxon>
    </lineage>
</organism>
<evidence type="ECO:0000313" key="1">
    <source>
        <dbReference type="EMBL" id="MEK8130921.1"/>
    </source>
</evidence>
<dbReference type="Proteomes" id="UP001469365">
    <property type="component" value="Unassembled WGS sequence"/>
</dbReference>
<keyword evidence="2" id="KW-1185">Reference proteome</keyword>
<accession>A0ABU9DRS6</accession>
<name>A0ABU9DRS6_9BACL</name>
<protein>
    <submittedName>
        <fullName evidence="1">Uncharacterized protein</fullName>
    </submittedName>
</protein>
<evidence type="ECO:0000313" key="2">
    <source>
        <dbReference type="Proteomes" id="UP001469365"/>
    </source>
</evidence>
<reference evidence="1 2" key="1">
    <citation type="submission" date="2024-04" db="EMBL/GenBank/DDBJ databases">
        <title>draft genome sequnece of Paenibacillus filicis.</title>
        <authorList>
            <person name="Kim D.-U."/>
        </authorList>
    </citation>
    <scope>NUCLEOTIDE SEQUENCE [LARGE SCALE GENOMIC DNA]</scope>
    <source>
        <strain evidence="1 2">KACC14197</strain>
    </source>
</reference>
<proteinExistence type="predicted"/>
<dbReference type="EMBL" id="JBBPCC010000017">
    <property type="protein sequence ID" value="MEK8130921.1"/>
    <property type="molecule type" value="Genomic_DNA"/>
</dbReference>